<evidence type="ECO:0000313" key="4">
    <source>
        <dbReference type="EMBL" id="VWB13969.1"/>
    </source>
</evidence>
<dbReference type="EMBL" id="CABVPP010000002">
    <property type="protein sequence ID" value="VWB13969.1"/>
    <property type="molecule type" value="Genomic_DNA"/>
</dbReference>
<evidence type="ECO:0000256" key="2">
    <source>
        <dbReference type="SAM" id="Phobius"/>
    </source>
</evidence>
<protein>
    <submittedName>
        <fullName evidence="4">Uncharacterized protein</fullName>
    </submittedName>
</protein>
<reference evidence="4 5" key="2">
    <citation type="submission" date="2019-09" db="EMBL/GenBank/DDBJ databases">
        <authorList>
            <person name="Depoorter E."/>
        </authorList>
    </citation>
    <scope>NUCLEOTIDE SEQUENCE [LARGE SCALE GENOMIC DNA]</scope>
    <source>
        <strain evidence="4">LMG 26883</strain>
    </source>
</reference>
<reference evidence="3 6" key="1">
    <citation type="submission" date="2019-06" db="EMBL/GenBank/DDBJ databases">
        <title>Evolution of Burkholderia multivorans in the lungs of Cystic Fibrosis patients.</title>
        <authorList>
            <person name="Moreira L.M."/>
        </authorList>
    </citation>
    <scope>NUCLEOTIDE SEQUENCE [LARGE SCALE GENOMIC DNA]</scope>
    <source>
        <strain evidence="3 6">VC13239</strain>
    </source>
</reference>
<feature type="transmembrane region" description="Helical" evidence="2">
    <location>
        <begin position="17"/>
        <end position="35"/>
    </location>
</feature>
<gene>
    <name evidence="4" type="ORF">BPS26883_00483</name>
    <name evidence="3" type="ORF">FEQ00_00825</name>
</gene>
<evidence type="ECO:0000313" key="3">
    <source>
        <dbReference type="EMBL" id="MDR8752419.1"/>
    </source>
</evidence>
<dbReference type="RefSeq" id="WP_174901385.1">
    <property type="nucleotide sequence ID" value="NZ_CABVPP010000002.1"/>
</dbReference>
<dbReference type="Proteomes" id="UP001248067">
    <property type="component" value="Unassembled WGS sequence"/>
</dbReference>
<dbReference type="Proteomes" id="UP000494162">
    <property type="component" value="Unassembled WGS sequence"/>
</dbReference>
<feature type="region of interest" description="Disordered" evidence="1">
    <location>
        <begin position="36"/>
        <end position="62"/>
    </location>
</feature>
<name>A0A6P2HAZ4_9BURK</name>
<dbReference type="AlphaFoldDB" id="A0A6P2HAZ4"/>
<keyword evidence="2" id="KW-0812">Transmembrane</keyword>
<keyword evidence="6" id="KW-1185">Reference proteome</keyword>
<evidence type="ECO:0000313" key="5">
    <source>
        <dbReference type="Proteomes" id="UP000494162"/>
    </source>
</evidence>
<dbReference type="GeneID" id="93167500"/>
<evidence type="ECO:0000313" key="6">
    <source>
        <dbReference type="Proteomes" id="UP001248067"/>
    </source>
</evidence>
<organism evidence="4 5">
    <name type="scientific">Burkholderia pseudomultivorans</name>
    <dbReference type="NCBI Taxonomy" id="1207504"/>
    <lineage>
        <taxon>Bacteria</taxon>
        <taxon>Pseudomonadati</taxon>
        <taxon>Pseudomonadota</taxon>
        <taxon>Betaproteobacteria</taxon>
        <taxon>Burkholderiales</taxon>
        <taxon>Burkholderiaceae</taxon>
        <taxon>Burkholderia</taxon>
        <taxon>Burkholderia cepacia complex</taxon>
    </lineage>
</organism>
<feature type="transmembrane region" description="Helical" evidence="2">
    <location>
        <begin position="70"/>
        <end position="89"/>
    </location>
</feature>
<keyword evidence="2" id="KW-0472">Membrane</keyword>
<evidence type="ECO:0000256" key="1">
    <source>
        <dbReference type="SAM" id="MobiDB-lite"/>
    </source>
</evidence>
<sequence length="97" mass="10158">MPKHAAEAERAATRRRVNVFLLIGVVSTGIGTLFARDGPSSSSGQAQVAEADAGRRAAAGPEPRVEEMGIWAGLAVALGFGGYAALDALRDLMRHRK</sequence>
<keyword evidence="2" id="KW-1133">Transmembrane helix</keyword>
<accession>A0A6P2HAZ4</accession>
<proteinExistence type="predicted"/>
<dbReference type="EMBL" id="VJSY01000004">
    <property type="protein sequence ID" value="MDR8752419.1"/>
    <property type="molecule type" value="Genomic_DNA"/>
</dbReference>
<feature type="compositionally biased region" description="Low complexity" evidence="1">
    <location>
        <begin position="48"/>
        <end position="62"/>
    </location>
</feature>